<dbReference type="AlphaFoldDB" id="A0A250JY03"/>
<dbReference type="KEGG" id="mmas:MYMAC_004195"/>
<proteinExistence type="predicted"/>
<dbReference type="OrthoDB" id="3659232at2"/>
<gene>
    <name evidence="1" type="ORF">MYMAC_004195</name>
</gene>
<dbReference type="Proteomes" id="UP000217343">
    <property type="component" value="Chromosome"/>
</dbReference>
<evidence type="ECO:0000313" key="2">
    <source>
        <dbReference type="Proteomes" id="UP000217343"/>
    </source>
</evidence>
<accession>A0A250JY03</accession>
<evidence type="ECO:0008006" key="3">
    <source>
        <dbReference type="Google" id="ProtNLM"/>
    </source>
</evidence>
<protein>
    <recommendedName>
        <fullName evidence="3">Polymerase nucleotidyl transferase domain-containing protein</fullName>
    </recommendedName>
</protein>
<dbReference type="RefSeq" id="WP_095959397.1">
    <property type="nucleotide sequence ID" value="NZ_CP022203.1"/>
</dbReference>
<reference evidence="1 2" key="1">
    <citation type="submission" date="2017-06" db="EMBL/GenBank/DDBJ databases">
        <title>Sequencing and comparative analysis of myxobacterial genomes.</title>
        <authorList>
            <person name="Rupp O."/>
            <person name="Goesmann A."/>
            <person name="Sogaard-Andersen L."/>
        </authorList>
    </citation>
    <scope>NUCLEOTIDE SEQUENCE [LARGE SCALE GENOMIC DNA]</scope>
    <source>
        <strain evidence="1 2">DSM 14697</strain>
    </source>
</reference>
<evidence type="ECO:0000313" key="1">
    <source>
        <dbReference type="EMBL" id="ATB48568.1"/>
    </source>
</evidence>
<sequence>MNVDQAIQRARAWVEQQSTHIPGFHGAFLAGSLTRMPPNTPLEPWRDVDVVVVTTDPGSVQGDRLELSLDGIIFECGVLSDEPFRSPEGILSSAEHADNLAAGVILADPTGSLQKLHAQVVAEYARRRWVQARCDSRKEYIGRRMRQAREALAADNFPAVFMHFYVAMSLLVGLTAQADAKPLTLRRGFVLSGELLESWGRADLHEEALALLGSAHLSREEVEQFLAHFDEAFELAVRVKRKPIHYDFKFQRHLRPYYVDGTREMLQEGRHREAIYWIIGYCYQAWLVLLNDAPEALQQPHLERLVSFFEKLDVLPTSDWASRLDRLQDVVARFSAAIDERIRTQPGLFD</sequence>
<dbReference type="EMBL" id="CP022203">
    <property type="protein sequence ID" value="ATB48568.1"/>
    <property type="molecule type" value="Genomic_DNA"/>
</dbReference>
<keyword evidence="2" id="KW-1185">Reference proteome</keyword>
<name>A0A250JY03_9BACT</name>
<organism evidence="1 2">
    <name type="scientific">Corallococcus macrosporus DSM 14697</name>
    <dbReference type="NCBI Taxonomy" id="1189310"/>
    <lineage>
        <taxon>Bacteria</taxon>
        <taxon>Pseudomonadati</taxon>
        <taxon>Myxococcota</taxon>
        <taxon>Myxococcia</taxon>
        <taxon>Myxococcales</taxon>
        <taxon>Cystobacterineae</taxon>
        <taxon>Myxococcaceae</taxon>
        <taxon>Corallococcus</taxon>
    </lineage>
</organism>